<feature type="transmembrane region" description="Helical" evidence="12">
    <location>
        <begin position="293"/>
        <end position="317"/>
    </location>
</feature>
<feature type="transmembrane region" description="Helical" evidence="12">
    <location>
        <begin position="117"/>
        <end position="138"/>
    </location>
</feature>
<evidence type="ECO:0000256" key="4">
    <source>
        <dbReference type="ARBA" id="ARBA00022448"/>
    </source>
</evidence>
<evidence type="ECO:0000313" key="16">
    <source>
        <dbReference type="Proteomes" id="UP001154252"/>
    </source>
</evidence>
<reference evidence="15" key="1">
    <citation type="submission" date="2021-07" db="EMBL/GenBank/DDBJ databases">
        <authorList>
            <person name="Branca A.L. A."/>
        </authorList>
    </citation>
    <scope>NUCLEOTIDE SEQUENCE</scope>
</reference>
<dbReference type="FunFam" id="3.40.50.300:FF:001530">
    <property type="entry name" value="ABC multidrug transporter (Eurofung)"/>
    <property type="match status" value="1"/>
</dbReference>
<dbReference type="PROSITE" id="PS00211">
    <property type="entry name" value="ABC_TRANSPORTER_1"/>
    <property type="match status" value="2"/>
</dbReference>
<feature type="domain" description="ABC transporter" evidence="13">
    <location>
        <begin position="1057"/>
        <end position="1305"/>
    </location>
</feature>
<comment type="subcellular location">
    <subcellularLocation>
        <location evidence="2">Endomembrane system</location>
    </subcellularLocation>
    <subcellularLocation>
        <location evidence="1">Membrane</location>
        <topology evidence="1">Multi-pass membrane protein</topology>
    </subcellularLocation>
</comment>
<dbReference type="InterPro" id="IPR039421">
    <property type="entry name" value="Type_1_exporter"/>
</dbReference>
<evidence type="ECO:0000256" key="8">
    <source>
        <dbReference type="ARBA" id="ARBA00022840"/>
    </source>
</evidence>
<dbReference type="GO" id="GO:0015421">
    <property type="term" value="F:ABC-type oligopeptide transporter activity"/>
    <property type="evidence" value="ECO:0007669"/>
    <property type="project" value="TreeGrafter"/>
</dbReference>
<keyword evidence="5 12" id="KW-0812">Transmembrane</keyword>
<evidence type="ECO:0000256" key="9">
    <source>
        <dbReference type="ARBA" id="ARBA00022989"/>
    </source>
</evidence>
<feature type="domain" description="ABC transporter" evidence="13">
    <location>
        <begin position="391"/>
        <end position="644"/>
    </location>
</feature>
<keyword evidence="6" id="KW-0677">Repeat</keyword>
<feature type="transmembrane region" description="Helical" evidence="12">
    <location>
        <begin position="877"/>
        <end position="895"/>
    </location>
</feature>
<dbReference type="CDD" id="cd18578">
    <property type="entry name" value="ABC_6TM_Pgp_ABCB1_D2_like"/>
    <property type="match status" value="1"/>
</dbReference>
<feature type="transmembrane region" description="Helical" evidence="12">
    <location>
        <begin position="329"/>
        <end position="350"/>
    </location>
</feature>
<comment type="similarity">
    <text evidence="3">Belongs to the ABC transporter superfamily. ABCB family. Multidrug resistance exporter (TC 3.A.1.201) subfamily.</text>
</comment>
<dbReference type="Pfam" id="PF00005">
    <property type="entry name" value="ABC_tran"/>
    <property type="match status" value="2"/>
</dbReference>
<dbReference type="Pfam" id="PF00664">
    <property type="entry name" value="ABC_membrane"/>
    <property type="match status" value="2"/>
</dbReference>
<dbReference type="GO" id="GO:0005524">
    <property type="term" value="F:ATP binding"/>
    <property type="evidence" value="ECO:0007669"/>
    <property type="project" value="UniProtKB-KW"/>
</dbReference>
<proteinExistence type="inferred from homology"/>
<dbReference type="GO" id="GO:0016887">
    <property type="term" value="F:ATP hydrolysis activity"/>
    <property type="evidence" value="ECO:0007669"/>
    <property type="project" value="InterPro"/>
</dbReference>
<evidence type="ECO:0000259" key="13">
    <source>
        <dbReference type="PROSITE" id="PS50893"/>
    </source>
</evidence>
<dbReference type="PROSITE" id="PS50929">
    <property type="entry name" value="ABC_TM1F"/>
    <property type="match status" value="2"/>
</dbReference>
<evidence type="ECO:0000259" key="14">
    <source>
        <dbReference type="PROSITE" id="PS50929"/>
    </source>
</evidence>
<dbReference type="SUPFAM" id="SSF52540">
    <property type="entry name" value="P-loop containing nucleoside triphosphate hydrolases"/>
    <property type="match status" value="2"/>
</dbReference>
<dbReference type="PANTHER" id="PTHR43394:SF11">
    <property type="entry name" value="ATP-BINDING CASSETTE TRANSPORTER"/>
    <property type="match status" value="1"/>
</dbReference>
<dbReference type="GO" id="GO:0005743">
    <property type="term" value="C:mitochondrial inner membrane"/>
    <property type="evidence" value="ECO:0007669"/>
    <property type="project" value="TreeGrafter"/>
</dbReference>
<feature type="domain" description="ABC transmembrane type-1" evidence="14">
    <location>
        <begin position="65"/>
        <end position="358"/>
    </location>
</feature>
<evidence type="ECO:0000256" key="11">
    <source>
        <dbReference type="SAM" id="MobiDB-lite"/>
    </source>
</evidence>
<feature type="transmembrane region" description="Helical" evidence="12">
    <location>
        <begin position="190"/>
        <end position="207"/>
    </location>
</feature>
<dbReference type="GO" id="GO:0090374">
    <property type="term" value="P:oligopeptide export from mitochondrion"/>
    <property type="evidence" value="ECO:0007669"/>
    <property type="project" value="TreeGrafter"/>
</dbReference>
<dbReference type="InterPro" id="IPR036640">
    <property type="entry name" value="ABC1_TM_sf"/>
</dbReference>
<evidence type="ECO:0000256" key="10">
    <source>
        <dbReference type="ARBA" id="ARBA00023136"/>
    </source>
</evidence>
<dbReference type="InterPro" id="IPR017871">
    <property type="entry name" value="ABC_transporter-like_CS"/>
</dbReference>
<evidence type="ECO:0000256" key="5">
    <source>
        <dbReference type="ARBA" id="ARBA00022692"/>
    </source>
</evidence>
<keyword evidence="16" id="KW-1185">Reference proteome</keyword>
<dbReference type="GO" id="GO:0012505">
    <property type="term" value="C:endomembrane system"/>
    <property type="evidence" value="ECO:0007669"/>
    <property type="project" value="UniProtKB-SubCell"/>
</dbReference>
<dbReference type="SMART" id="SM00382">
    <property type="entry name" value="AAA"/>
    <property type="match status" value="2"/>
</dbReference>
<dbReference type="InterPro" id="IPR003439">
    <property type="entry name" value="ABC_transporter-like_ATP-bd"/>
</dbReference>
<keyword evidence="4" id="KW-0813">Transport</keyword>
<dbReference type="Gene3D" id="1.20.1560.10">
    <property type="entry name" value="ABC transporter type 1, transmembrane domain"/>
    <property type="match status" value="1"/>
</dbReference>
<comment type="caution">
    <text evidence="15">The sequence shown here is derived from an EMBL/GenBank/DDBJ whole genome shotgun (WGS) entry which is preliminary data.</text>
</comment>
<evidence type="ECO:0000256" key="6">
    <source>
        <dbReference type="ARBA" id="ARBA00022737"/>
    </source>
</evidence>
<keyword evidence="9 12" id="KW-1133">Transmembrane helix</keyword>
<feature type="transmembrane region" description="Helical" evidence="12">
    <location>
        <begin position="954"/>
        <end position="979"/>
    </location>
</feature>
<dbReference type="PROSITE" id="PS50893">
    <property type="entry name" value="ABC_TRANSPORTER_2"/>
    <property type="match status" value="2"/>
</dbReference>
<keyword evidence="7" id="KW-0547">Nucleotide-binding</keyword>
<feature type="transmembrane region" description="Helical" evidence="12">
    <location>
        <begin position="213"/>
        <end position="237"/>
    </location>
</feature>
<dbReference type="CDD" id="cd18577">
    <property type="entry name" value="ABC_6TM_Pgp_ABCB1_D1_like"/>
    <property type="match status" value="1"/>
</dbReference>
<feature type="transmembrane region" description="Helical" evidence="12">
    <location>
        <begin position="60"/>
        <end position="85"/>
    </location>
</feature>
<dbReference type="Gene3D" id="3.40.50.300">
    <property type="entry name" value="P-loop containing nucleotide triphosphate hydrolases"/>
    <property type="match status" value="2"/>
</dbReference>
<evidence type="ECO:0008006" key="17">
    <source>
        <dbReference type="Google" id="ProtNLM"/>
    </source>
</evidence>
<evidence type="ECO:0000256" key="2">
    <source>
        <dbReference type="ARBA" id="ARBA00004308"/>
    </source>
</evidence>
<sequence>MHPSSTSPHRAETHTPTSPDDNSVTSQGMVARSKSKDEAAKPASLSSYARILSYGASHGGIYIMILGLVCAMASGIALPLMNIVFGQLVGTFNEYFIPGSGITEQSFKSSVNQNSLYIVYLFIGKFCLTYISMFCFRLTSLRASGALRLEYTQALFSLPMSKLDEMSVGTVTHAITALSNTIQQSVSDRLAILFQSLALLISAYAIAFRYSWALTLVVSSAIVFVILGFSLTVPFLVKAQQSVDKADEKHAALAAEVFGSIRTVFALGAEQPLLRRYTRWVEEARKRGLRMSLVSGIHLSMLFFAMYVSFALAFWFGLKLYREGHIANINTVITVFFSVLLVVTILGGIAGPLMAISKAISASGAFFGVIDSKRDDPPGIREPEVSSHADIVFQDVTFAYPTRPEMTVLKGFHARFERNKTTALVGPSGSGKSTIVAMIERWYQLQSEEDEEATSGQIHVGDYNINDLDVKWWRSQIGLVQQEPFLFNDSIYNNVAFGLIGSQWENDTEPVKMELITAACKQAFADEFIDRLPTGYSTVVGEGGITLSGGQRQRIAIARSIVSQPQILILDEATSSIDIQGERIVQAALDRVSKDRTTIMIAHRLSTVRRADKIIVMKDGQNCEEGSHEELMLKEEIYHSLVHAQQLEPLTDLMDADVPDSIPSAKEEVRAQVHTTKEGDDPDCQDSPEPERGFGFFHSFGVLVYENRSHWLLYALTLIGAVGAGCNRIFPTKLAFCQTCAGFPVHWRETRARCELLGIDVLHPRPCHGDLLFYAGIFVEFDLDGESTYSHRLKAKLTVQFVVSNARVDYFSSLLSKPVSYYDREENSSGSVISRLSTDSKQLQEMFGPTGVFPLISIFNVIGCVAISFAFGWKLAAVTFFAALPFLFLSAFMRIRYEIKFESLNAEVYADSSKFATEAVRAFRTVTALTMEDTILERYSRLLKEQRQKATRKAWYATLVFAFSDSVELCAMALAFWYGGQLLASREYDPVAFFVVYIAIIQGGQSAGQFFSFGPNIAQAKASANRILAARLPTAGQLEHVPVGPLSSSEYTPSPSVELQDISFRYPSREVPTFVDLNLSIKSGQFVAFVGPSGCGKSTLVSLLERFYDCTKGTILFGGRDIRSIELPSYRSALSLVAQEPKLFEGTIRENLLLGLEAPINPSTEDQMIQACKDAEIYDFIVSLPDGFLTELGVNAQASLSGGQKQRLCIARSLIRKPLLLLLDEATSSLDSQSESLVQGAMERLASKRNMTIIAVAHRLATIQKADAIFVFGEGASGQGSSILESGTHHELLRRKGAYWQMCQAQALDR</sequence>
<dbReference type="InterPro" id="IPR003593">
    <property type="entry name" value="AAA+_ATPase"/>
</dbReference>
<evidence type="ECO:0000313" key="15">
    <source>
        <dbReference type="EMBL" id="CAG8908850.1"/>
    </source>
</evidence>
<accession>A0A9W4KMR8</accession>
<feature type="transmembrane region" description="Helical" evidence="12">
    <location>
        <begin position="991"/>
        <end position="1011"/>
    </location>
</feature>
<dbReference type="PANTHER" id="PTHR43394">
    <property type="entry name" value="ATP-DEPENDENT PERMEASE MDL1, MITOCHONDRIAL"/>
    <property type="match status" value="1"/>
</dbReference>
<keyword evidence="8" id="KW-0067">ATP-binding</keyword>
<dbReference type="Proteomes" id="UP001154252">
    <property type="component" value="Unassembled WGS sequence"/>
</dbReference>
<dbReference type="InterPro" id="IPR011527">
    <property type="entry name" value="ABC1_TM_dom"/>
</dbReference>
<organism evidence="15 16">
    <name type="scientific">Penicillium egyptiacum</name>
    <dbReference type="NCBI Taxonomy" id="1303716"/>
    <lineage>
        <taxon>Eukaryota</taxon>
        <taxon>Fungi</taxon>
        <taxon>Dikarya</taxon>
        <taxon>Ascomycota</taxon>
        <taxon>Pezizomycotina</taxon>
        <taxon>Eurotiomycetes</taxon>
        <taxon>Eurotiomycetidae</taxon>
        <taxon>Eurotiales</taxon>
        <taxon>Aspergillaceae</taxon>
        <taxon>Penicillium</taxon>
    </lineage>
</organism>
<evidence type="ECO:0000256" key="1">
    <source>
        <dbReference type="ARBA" id="ARBA00004141"/>
    </source>
</evidence>
<protein>
    <recommendedName>
        <fullName evidence="17">ABC multidrug transporter</fullName>
    </recommendedName>
</protein>
<dbReference type="EMBL" id="CAJVRC010000897">
    <property type="protein sequence ID" value="CAG8908850.1"/>
    <property type="molecule type" value="Genomic_DNA"/>
</dbReference>
<name>A0A9W4KMR8_9EURO</name>
<evidence type="ECO:0000256" key="12">
    <source>
        <dbReference type="SAM" id="Phobius"/>
    </source>
</evidence>
<feature type="region of interest" description="Disordered" evidence="11">
    <location>
        <begin position="1"/>
        <end position="38"/>
    </location>
</feature>
<feature type="transmembrane region" description="Helical" evidence="12">
    <location>
        <begin position="851"/>
        <end position="871"/>
    </location>
</feature>
<feature type="compositionally biased region" description="Polar residues" evidence="11">
    <location>
        <begin position="1"/>
        <end position="28"/>
    </location>
</feature>
<dbReference type="OrthoDB" id="6500128at2759"/>
<dbReference type="FunFam" id="3.40.50.300:FF:000913">
    <property type="entry name" value="ABC multidrug transporter SitT"/>
    <property type="match status" value="1"/>
</dbReference>
<dbReference type="SUPFAM" id="SSF90123">
    <property type="entry name" value="ABC transporter transmembrane region"/>
    <property type="match status" value="2"/>
</dbReference>
<evidence type="ECO:0000256" key="3">
    <source>
        <dbReference type="ARBA" id="ARBA00007577"/>
    </source>
</evidence>
<evidence type="ECO:0000256" key="7">
    <source>
        <dbReference type="ARBA" id="ARBA00022741"/>
    </source>
</evidence>
<gene>
    <name evidence="15" type="ORF">PEGY_LOCUS9634</name>
</gene>
<keyword evidence="10 12" id="KW-0472">Membrane</keyword>
<dbReference type="InterPro" id="IPR027417">
    <property type="entry name" value="P-loop_NTPase"/>
</dbReference>
<feature type="domain" description="ABC transmembrane type-1" evidence="14">
    <location>
        <begin position="798"/>
        <end position="1019"/>
    </location>
</feature>